<dbReference type="RefSeq" id="WP_085398695.1">
    <property type="nucleotide sequence ID" value="NZ_NAFL01000198.1"/>
</dbReference>
<dbReference type="AlphaFoldDB" id="A0A1Y2JYR6"/>
<sequence>MQKVEIKRADYLYRKVVKGRPYLYFRMPKEFGGKLFPLPIDEASAEFKRQYDACAEKLRRMQIEASPPEPPKPRPEKVAKAKTGTISQAIGIYRNSQAFKKKKKATHDVYIPLLEKMKVRIGNEPLREMTRKAAQRFVNGIFEKDGRGSMSDLYLTLISNIWVAVRENEEFGISDLSNPTVEIERKHSTSDSVPHLIWPEDVQEKFDATAPDNLRLARRLLHFTTQRGGDAIKIKWSHYDGKGIHVWPEKTTKKGVIAEPNYHLLPDELIQELDAAKEVAAAADFKSEYVLVNKWGCSWTRARSLSIAIKAHLVRIGARKKRQKKGFTMHGLRHTGACEISLLPGVGVKGIKSQTGHKTDRLALYYAEQAEKRRANEMMIAAWNEERARKAQEKLRHRRASISVVK</sequence>
<dbReference type="Pfam" id="PF00589">
    <property type="entry name" value="Phage_integrase"/>
    <property type="match status" value="1"/>
</dbReference>
<dbReference type="SUPFAM" id="SSF56349">
    <property type="entry name" value="DNA breaking-rejoining enzymes"/>
    <property type="match status" value="1"/>
</dbReference>
<keyword evidence="1" id="KW-0233">DNA recombination</keyword>
<feature type="domain" description="Tyr recombinase" evidence="3">
    <location>
        <begin position="192"/>
        <end position="379"/>
    </location>
</feature>
<name>A0A1Y2JYR6_BRAJP</name>
<dbReference type="GO" id="GO:0003677">
    <property type="term" value="F:DNA binding"/>
    <property type="evidence" value="ECO:0007669"/>
    <property type="project" value="InterPro"/>
</dbReference>
<organism evidence="4 5">
    <name type="scientific">Bradyrhizobium japonicum</name>
    <dbReference type="NCBI Taxonomy" id="375"/>
    <lineage>
        <taxon>Bacteria</taxon>
        <taxon>Pseudomonadati</taxon>
        <taxon>Pseudomonadota</taxon>
        <taxon>Alphaproteobacteria</taxon>
        <taxon>Hyphomicrobiales</taxon>
        <taxon>Nitrobacteraceae</taxon>
        <taxon>Bradyrhizobium</taxon>
    </lineage>
</organism>
<dbReference type="GO" id="GO:0006310">
    <property type="term" value="P:DNA recombination"/>
    <property type="evidence" value="ECO:0007669"/>
    <property type="project" value="UniProtKB-KW"/>
</dbReference>
<dbReference type="EMBL" id="NAFL01000198">
    <property type="protein sequence ID" value="OSJ36307.1"/>
    <property type="molecule type" value="Genomic_DNA"/>
</dbReference>
<dbReference type="InterPro" id="IPR011010">
    <property type="entry name" value="DNA_brk_join_enz"/>
</dbReference>
<dbReference type="Gene3D" id="1.10.443.10">
    <property type="entry name" value="Intergrase catalytic core"/>
    <property type="match status" value="1"/>
</dbReference>
<dbReference type="Proteomes" id="UP000193335">
    <property type="component" value="Unassembled WGS sequence"/>
</dbReference>
<dbReference type="PROSITE" id="PS51898">
    <property type="entry name" value="TYR_RECOMBINASE"/>
    <property type="match status" value="1"/>
</dbReference>
<evidence type="ECO:0000256" key="1">
    <source>
        <dbReference type="ARBA" id="ARBA00023172"/>
    </source>
</evidence>
<comment type="caution">
    <text evidence="4">The sequence shown here is derived from an EMBL/GenBank/DDBJ whole genome shotgun (WGS) entry which is preliminary data.</text>
</comment>
<evidence type="ECO:0000256" key="2">
    <source>
        <dbReference type="SAM" id="MobiDB-lite"/>
    </source>
</evidence>
<feature type="region of interest" description="Disordered" evidence="2">
    <location>
        <begin position="62"/>
        <end position="81"/>
    </location>
</feature>
<dbReference type="InterPro" id="IPR002104">
    <property type="entry name" value="Integrase_catalytic"/>
</dbReference>
<evidence type="ECO:0000259" key="3">
    <source>
        <dbReference type="PROSITE" id="PS51898"/>
    </source>
</evidence>
<proteinExistence type="predicted"/>
<evidence type="ECO:0000313" key="4">
    <source>
        <dbReference type="EMBL" id="OSJ36307.1"/>
    </source>
</evidence>
<dbReference type="GO" id="GO:0015074">
    <property type="term" value="P:DNA integration"/>
    <property type="evidence" value="ECO:0007669"/>
    <property type="project" value="InterPro"/>
</dbReference>
<accession>A0A1Y2JYR6</accession>
<protein>
    <recommendedName>
        <fullName evidence="3">Tyr recombinase domain-containing protein</fullName>
    </recommendedName>
</protein>
<evidence type="ECO:0000313" key="5">
    <source>
        <dbReference type="Proteomes" id="UP000193335"/>
    </source>
</evidence>
<dbReference type="InterPro" id="IPR013762">
    <property type="entry name" value="Integrase-like_cat_sf"/>
</dbReference>
<gene>
    <name evidence="4" type="ORF">BSZ19_04820</name>
</gene>
<reference evidence="4 5" key="1">
    <citation type="submission" date="2017-03" db="EMBL/GenBank/DDBJ databases">
        <title>Whole genome sequences of fourteen strains of Bradyrhizobium canariense and one strain of Bradyrhizobium japonicum isolated from Lupinus (Papilionoideae: Genisteae) species in Algeria.</title>
        <authorList>
            <person name="Crovadore J."/>
            <person name="Chekireb D."/>
            <person name="Brachmann A."/>
            <person name="Chablais R."/>
            <person name="Cochard B."/>
            <person name="Lefort F."/>
        </authorList>
    </citation>
    <scope>NUCLEOTIDE SEQUENCE [LARGE SCALE GENOMIC DNA]</scope>
    <source>
        <strain evidence="4 5">UBMA197</strain>
    </source>
</reference>